<evidence type="ECO:0000313" key="2">
    <source>
        <dbReference type="EMBL" id="MCW3477847.1"/>
    </source>
</evidence>
<name>A0AA41YSP4_9PROT</name>
<keyword evidence="3" id="KW-1185">Reference proteome</keyword>
<reference evidence="2" key="2">
    <citation type="submission" date="2022-10" db="EMBL/GenBank/DDBJ databases">
        <authorList>
            <person name="Trinh H.N."/>
        </authorList>
    </citation>
    <scope>NUCLEOTIDE SEQUENCE</scope>
    <source>
        <strain evidence="2">RN2-1</strain>
    </source>
</reference>
<dbReference type="Pfam" id="PF09828">
    <property type="entry name" value="ChrB_C"/>
    <property type="match status" value="1"/>
</dbReference>
<evidence type="ECO:0000313" key="3">
    <source>
        <dbReference type="Proteomes" id="UP001165679"/>
    </source>
</evidence>
<feature type="domain" description="ChrB C-terminal" evidence="1">
    <location>
        <begin position="4"/>
        <end position="138"/>
    </location>
</feature>
<organism evidence="2 3">
    <name type="scientific">Limobrevibacterium gyesilva</name>
    <dbReference type="NCBI Taxonomy" id="2991712"/>
    <lineage>
        <taxon>Bacteria</taxon>
        <taxon>Pseudomonadati</taxon>
        <taxon>Pseudomonadota</taxon>
        <taxon>Alphaproteobacteria</taxon>
        <taxon>Acetobacterales</taxon>
        <taxon>Acetobacteraceae</taxon>
        <taxon>Limobrevibacterium</taxon>
    </lineage>
</organism>
<dbReference type="Proteomes" id="UP001165679">
    <property type="component" value="Unassembled WGS sequence"/>
</dbReference>
<dbReference type="InterPro" id="IPR018634">
    <property type="entry name" value="ChrB_C"/>
</dbReference>
<evidence type="ECO:0000259" key="1">
    <source>
        <dbReference type="Pfam" id="PF09828"/>
    </source>
</evidence>
<reference evidence="2" key="1">
    <citation type="submission" date="2022-09" db="EMBL/GenBank/DDBJ databases">
        <title>Rhodovastum sp. nov. RN2-1 isolated from soil in Seongnam, South Korea.</title>
        <authorList>
            <person name="Le N.T."/>
        </authorList>
    </citation>
    <scope>NUCLEOTIDE SEQUENCE</scope>
    <source>
        <strain evidence="2">RN2-1</strain>
    </source>
</reference>
<gene>
    <name evidence="2" type="ORF">OL599_25185</name>
</gene>
<sequence>MTKWVTRERPKIDRIACPWLIRRFIEPEAEFIYVPTDRVFAVAKETGATPYDIPGAEPFAHDGEFCSFDAFLKRYDLKDPALQKLALIVRGADTARHDLAPQASGLHAISMGLSANIPDDHAMLEQDMVIYDALYTWCRDFQQEVHNWTPSTASPTRAQERVP</sequence>
<protein>
    <submittedName>
        <fullName evidence="2">Chromate resistance protein</fullName>
    </submittedName>
</protein>
<comment type="caution">
    <text evidence="2">The sequence shown here is derived from an EMBL/GenBank/DDBJ whole genome shotgun (WGS) entry which is preliminary data.</text>
</comment>
<dbReference type="EMBL" id="JAPDNT010000057">
    <property type="protein sequence ID" value="MCW3477847.1"/>
    <property type="molecule type" value="Genomic_DNA"/>
</dbReference>
<dbReference type="RefSeq" id="WP_264716822.1">
    <property type="nucleotide sequence ID" value="NZ_JAPDNT010000057.1"/>
</dbReference>
<accession>A0AA41YSP4</accession>
<proteinExistence type="predicted"/>
<dbReference type="AlphaFoldDB" id="A0AA41YSP4"/>